<evidence type="ECO:0000313" key="1">
    <source>
        <dbReference type="EMBL" id="CAK9071822.1"/>
    </source>
</evidence>
<dbReference type="SUPFAM" id="SSF52047">
    <property type="entry name" value="RNI-like"/>
    <property type="match status" value="1"/>
</dbReference>
<dbReference type="InterPro" id="IPR001611">
    <property type="entry name" value="Leu-rich_rpt"/>
</dbReference>
<feature type="non-terminal residue" evidence="1">
    <location>
        <position position="144"/>
    </location>
</feature>
<dbReference type="EMBL" id="CAXAMN010022674">
    <property type="protein sequence ID" value="CAK9071822.1"/>
    <property type="molecule type" value="Genomic_DNA"/>
</dbReference>
<name>A0ABP0PA56_9DINO</name>
<dbReference type="Proteomes" id="UP001642484">
    <property type="component" value="Unassembled WGS sequence"/>
</dbReference>
<dbReference type="InterPro" id="IPR032675">
    <property type="entry name" value="LRR_dom_sf"/>
</dbReference>
<dbReference type="Pfam" id="PF13516">
    <property type="entry name" value="LRR_6"/>
    <property type="match status" value="2"/>
</dbReference>
<gene>
    <name evidence="1" type="ORF">CCMP2556_LOCUS35308</name>
</gene>
<keyword evidence="2" id="KW-1185">Reference proteome</keyword>
<sequence>MPLLLVAMSFVRSDGRSWDLTGHSLGDTGAIVLADALKGNSSLRTLCLRWNSIQERGASALALALQGTRLNSLDTYCNSFGNGPDLRIEHRPVWGVPHLAEVAFNIWTEPERVPKRNCGNLRHSFYTCYFFFLIANIVTTSKAL</sequence>
<protein>
    <submittedName>
        <fullName evidence="1">Uncharacterized protein</fullName>
    </submittedName>
</protein>
<proteinExistence type="predicted"/>
<evidence type="ECO:0000313" key="2">
    <source>
        <dbReference type="Proteomes" id="UP001642484"/>
    </source>
</evidence>
<comment type="caution">
    <text evidence="1">The sequence shown here is derived from an EMBL/GenBank/DDBJ whole genome shotgun (WGS) entry which is preliminary data.</text>
</comment>
<organism evidence="1 2">
    <name type="scientific">Durusdinium trenchii</name>
    <dbReference type="NCBI Taxonomy" id="1381693"/>
    <lineage>
        <taxon>Eukaryota</taxon>
        <taxon>Sar</taxon>
        <taxon>Alveolata</taxon>
        <taxon>Dinophyceae</taxon>
        <taxon>Suessiales</taxon>
        <taxon>Symbiodiniaceae</taxon>
        <taxon>Durusdinium</taxon>
    </lineage>
</organism>
<reference evidence="1 2" key="1">
    <citation type="submission" date="2024-02" db="EMBL/GenBank/DDBJ databases">
        <authorList>
            <person name="Chen Y."/>
            <person name="Shah S."/>
            <person name="Dougan E. K."/>
            <person name="Thang M."/>
            <person name="Chan C."/>
        </authorList>
    </citation>
    <scope>NUCLEOTIDE SEQUENCE [LARGE SCALE GENOMIC DNA]</scope>
</reference>
<dbReference type="Gene3D" id="3.80.10.10">
    <property type="entry name" value="Ribonuclease Inhibitor"/>
    <property type="match status" value="1"/>
</dbReference>
<accession>A0ABP0PA56</accession>